<proteinExistence type="predicted"/>
<dbReference type="AlphaFoldDB" id="A0A1Y5P433"/>
<evidence type="ECO:0000313" key="1">
    <source>
        <dbReference type="EMBL" id="SBS72069.1"/>
    </source>
</evidence>
<sequence length="119" mass="13308">MAITIAPRLALEPLDERSWRLRDRDVAVNEASSVVAYVEQTPDETYEATWVAHPGGTDVYATLGHLLADAEMRMALHAPDVPRTAVAVPEESLLDEVDEFEDALEEEWTRMYGERPLGV</sequence>
<reference evidence="1" key="1">
    <citation type="submission" date="2016-03" db="EMBL/GenBank/DDBJ databases">
        <authorList>
            <person name="Ploux O."/>
        </authorList>
    </citation>
    <scope>NUCLEOTIDE SEQUENCE</scope>
    <source>
        <strain evidence="1">UC1</strain>
    </source>
</reference>
<organism evidence="1">
    <name type="scientific">uncultured Microbacterium sp</name>
    <dbReference type="NCBI Taxonomy" id="191216"/>
    <lineage>
        <taxon>Bacteria</taxon>
        <taxon>Bacillati</taxon>
        <taxon>Actinomycetota</taxon>
        <taxon>Actinomycetes</taxon>
        <taxon>Micrococcales</taxon>
        <taxon>Microbacteriaceae</taxon>
        <taxon>Microbacterium</taxon>
        <taxon>environmental samples</taxon>
    </lineage>
</organism>
<accession>A0A1Y5P433</accession>
<protein>
    <submittedName>
        <fullName evidence="1">Uncharacterized protein</fullName>
    </submittedName>
</protein>
<gene>
    <name evidence="1" type="ORF">MIPYR_20383</name>
</gene>
<name>A0A1Y5P433_9MICO</name>
<dbReference type="EMBL" id="FLQR01000006">
    <property type="protein sequence ID" value="SBS72069.1"/>
    <property type="molecule type" value="Genomic_DNA"/>
</dbReference>
<dbReference type="RefSeq" id="WP_295575203.1">
    <property type="nucleotide sequence ID" value="NZ_FLQR01000006.1"/>
</dbReference>